<dbReference type="EMBL" id="BPLQ01015260">
    <property type="protein sequence ID" value="GIY86919.1"/>
    <property type="molecule type" value="Genomic_DNA"/>
</dbReference>
<dbReference type="AlphaFoldDB" id="A0AAV4WXE7"/>
<gene>
    <name evidence="1" type="ORF">CDAR_289761</name>
</gene>
<proteinExistence type="predicted"/>
<dbReference type="Proteomes" id="UP001054837">
    <property type="component" value="Unassembled WGS sequence"/>
</dbReference>
<evidence type="ECO:0000313" key="2">
    <source>
        <dbReference type="Proteomes" id="UP001054837"/>
    </source>
</evidence>
<sequence>MQNVMQGSRSVLKMVDFHLSSRSLLPLNDTQKEDMIDRNTPRCSTVCRAYVGLAIKRLQLISPISTYSYGSWRCCFTRGWRETEGAHSSPTPNAD</sequence>
<keyword evidence="2" id="KW-1185">Reference proteome</keyword>
<reference evidence="1 2" key="1">
    <citation type="submission" date="2021-06" db="EMBL/GenBank/DDBJ databases">
        <title>Caerostris darwini draft genome.</title>
        <authorList>
            <person name="Kono N."/>
            <person name="Arakawa K."/>
        </authorList>
    </citation>
    <scope>NUCLEOTIDE SEQUENCE [LARGE SCALE GENOMIC DNA]</scope>
</reference>
<name>A0AAV4WXE7_9ARAC</name>
<comment type="caution">
    <text evidence="1">The sequence shown here is derived from an EMBL/GenBank/DDBJ whole genome shotgun (WGS) entry which is preliminary data.</text>
</comment>
<evidence type="ECO:0000313" key="1">
    <source>
        <dbReference type="EMBL" id="GIY86919.1"/>
    </source>
</evidence>
<organism evidence="1 2">
    <name type="scientific">Caerostris darwini</name>
    <dbReference type="NCBI Taxonomy" id="1538125"/>
    <lineage>
        <taxon>Eukaryota</taxon>
        <taxon>Metazoa</taxon>
        <taxon>Ecdysozoa</taxon>
        <taxon>Arthropoda</taxon>
        <taxon>Chelicerata</taxon>
        <taxon>Arachnida</taxon>
        <taxon>Araneae</taxon>
        <taxon>Araneomorphae</taxon>
        <taxon>Entelegynae</taxon>
        <taxon>Araneoidea</taxon>
        <taxon>Araneidae</taxon>
        <taxon>Caerostris</taxon>
    </lineage>
</organism>
<accession>A0AAV4WXE7</accession>
<protein>
    <submittedName>
        <fullName evidence="1">Uncharacterized protein</fullName>
    </submittedName>
</protein>